<sequence length="77" mass="8710">MIVKGNYSIHLTLNRCHYQLSVISYQLLDVSVQFTDYCLLCTENTSHSPLPQTPTPNLQCISNTCIFTVLEIMPNSC</sequence>
<dbReference type="EMBL" id="SFAV01000104">
    <property type="protein sequence ID" value="TRU89759.1"/>
    <property type="molecule type" value="Genomic_DNA"/>
</dbReference>
<proteinExistence type="predicted"/>
<evidence type="ECO:0000313" key="2">
    <source>
        <dbReference type="Proteomes" id="UP000319191"/>
    </source>
</evidence>
<comment type="caution">
    <text evidence="1">The sequence shown here is derived from an EMBL/GenBank/DDBJ whole genome shotgun (WGS) entry which is preliminary data.</text>
</comment>
<dbReference type="Proteomes" id="UP000319191">
    <property type="component" value="Unassembled WGS sequence"/>
</dbReference>
<evidence type="ECO:0000313" key="1">
    <source>
        <dbReference type="EMBL" id="TRU89759.1"/>
    </source>
</evidence>
<name>A0A552J1X8_9CHRO</name>
<protein>
    <submittedName>
        <fullName evidence="1">Uncharacterized protein</fullName>
    </submittedName>
</protein>
<reference evidence="1 2" key="1">
    <citation type="submission" date="2019-01" db="EMBL/GenBank/DDBJ databases">
        <title>Coherence of Microcystis species and biogeography revealed through population genomics.</title>
        <authorList>
            <person name="Perez-Carrascal O.M."/>
            <person name="Terrat Y."/>
            <person name="Giani A."/>
            <person name="Fortin N."/>
            <person name="Tromas N."/>
            <person name="Shapiro B.J."/>
        </authorList>
    </citation>
    <scope>NUCLEOTIDE SEQUENCE [LARGE SCALE GENOMIC DNA]</scope>
    <source>
        <strain evidence="1">Mn_MB_F_20050700_S1D</strain>
    </source>
</reference>
<accession>A0A552J1X8</accession>
<organism evidence="1 2">
    <name type="scientific">Microcystis novacekii Mn_MB_F_20050700_S1D</name>
    <dbReference type="NCBI Taxonomy" id="2486266"/>
    <lineage>
        <taxon>Bacteria</taxon>
        <taxon>Bacillati</taxon>
        <taxon>Cyanobacteriota</taxon>
        <taxon>Cyanophyceae</taxon>
        <taxon>Oscillatoriophycideae</taxon>
        <taxon>Chroococcales</taxon>
        <taxon>Microcystaceae</taxon>
        <taxon>Microcystis</taxon>
    </lineage>
</organism>
<dbReference type="AlphaFoldDB" id="A0A552J1X8"/>
<gene>
    <name evidence="1" type="ORF">EWV54_08065</name>
</gene>